<dbReference type="AlphaFoldDB" id="S9QIG6"/>
<sequence length="75" mass="9179">MRRYGTDLWVVSMREYNEDPVFSALVGPTTFAARRRTIYVFSPKQVRRGRARHLRQRSARSRRRRGHREWTRRNC</sequence>
<keyword evidence="3" id="KW-1185">Reference proteome</keyword>
<proteinExistence type="predicted"/>
<feature type="region of interest" description="Disordered" evidence="1">
    <location>
        <begin position="50"/>
        <end position="75"/>
    </location>
</feature>
<dbReference type="EMBL" id="ANAH02000011">
    <property type="protein sequence ID" value="EPX61059.1"/>
    <property type="molecule type" value="Genomic_DNA"/>
</dbReference>
<organism evidence="2 3">
    <name type="scientific">Cystobacter fuscus (strain ATCC 25194 / DSM 2262 / NBRC 100088 / M29)</name>
    <dbReference type="NCBI Taxonomy" id="1242864"/>
    <lineage>
        <taxon>Bacteria</taxon>
        <taxon>Pseudomonadati</taxon>
        <taxon>Myxococcota</taxon>
        <taxon>Myxococcia</taxon>
        <taxon>Myxococcales</taxon>
        <taxon>Cystobacterineae</taxon>
        <taxon>Archangiaceae</taxon>
        <taxon>Cystobacter</taxon>
    </lineage>
</organism>
<reference evidence="2" key="1">
    <citation type="submission" date="2013-05" db="EMBL/GenBank/DDBJ databases">
        <title>Genome assembly of Cystobacter fuscus DSM 2262.</title>
        <authorList>
            <person name="Sharma G."/>
            <person name="Khatri I."/>
            <person name="Kaur C."/>
            <person name="Mayilraj S."/>
            <person name="Subramanian S."/>
        </authorList>
    </citation>
    <scope>NUCLEOTIDE SEQUENCE [LARGE SCALE GENOMIC DNA]</scope>
    <source>
        <strain evidence="2">DSM 2262</strain>
    </source>
</reference>
<dbReference type="eggNOG" id="COG0006">
    <property type="taxonomic scope" value="Bacteria"/>
</dbReference>
<feature type="compositionally biased region" description="Basic residues" evidence="1">
    <location>
        <begin position="50"/>
        <end position="67"/>
    </location>
</feature>
<accession>S9QIG6</accession>
<comment type="caution">
    <text evidence="2">The sequence shown here is derived from an EMBL/GenBank/DDBJ whole genome shotgun (WGS) entry which is preliminary data.</text>
</comment>
<name>S9QIG6_CYSF2</name>
<evidence type="ECO:0000256" key="1">
    <source>
        <dbReference type="SAM" id="MobiDB-lite"/>
    </source>
</evidence>
<evidence type="ECO:0000313" key="3">
    <source>
        <dbReference type="Proteomes" id="UP000011682"/>
    </source>
</evidence>
<dbReference type="Proteomes" id="UP000011682">
    <property type="component" value="Unassembled WGS sequence"/>
</dbReference>
<protein>
    <submittedName>
        <fullName evidence="2">Uncharacterized protein</fullName>
    </submittedName>
</protein>
<gene>
    <name evidence="2" type="ORF">D187_001711</name>
</gene>
<evidence type="ECO:0000313" key="2">
    <source>
        <dbReference type="EMBL" id="EPX61059.1"/>
    </source>
</evidence>